<evidence type="ECO:0000313" key="14">
    <source>
        <dbReference type="Proteomes" id="UP000886998"/>
    </source>
</evidence>
<proteinExistence type="inferred from homology"/>
<dbReference type="Proteomes" id="UP000886998">
    <property type="component" value="Unassembled WGS sequence"/>
</dbReference>
<dbReference type="Pfam" id="PF00858">
    <property type="entry name" value="ASC"/>
    <property type="match status" value="1"/>
</dbReference>
<dbReference type="EMBL" id="BMAV01005735">
    <property type="protein sequence ID" value="GFY47042.1"/>
    <property type="molecule type" value="Genomic_DNA"/>
</dbReference>
<evidence type="ECO:0000256" key="9">
    <source>
        <dbReference type="ARBA" id="ARBA00023136"/>
    </source>
</evidence>
<keyword evidence="3 12" id="KW-0813">Transport</keyword>
<gene>
    <name evidence="13" type="primary">asic1c_1</name>
    <name evidence="13" type="ORF">TNIN_127561</name>
</gene>
<dbReference type="Gene3D" id="1.10.287.770">
    <property type="entry name" value="YojJ-like"/>
    <property type="match status" value="1"/>
</dbReference>
<organism evidence="13 14">
    <name type="scientific">Trichonephila inaurata madagascariensis</name>
    <dbReference type="NCBI Taxonomy" id="2747483"/>
    <lineage>
        <taxon>Eukaryota</taxon>
        <taxon>Metazoa</taxon>
        <taxon>Ecdysozoa</taxon>
        <taxon>Arthropoda</taxon>
        <taxon>Chelicerata</taxon>
        <taxon>Arachnida</taxon>
        <taxon>Araneae</taxon>
        <taxon>Araneomorphae</taxon>
        <taxon>Entelegynae</taxon>
        <taxon>Araneoidea</taxon>
        <taxon>Nephilidae</taxon>
        <taxon>Trichonephila</taxon>
        <taxon>Trichonephila inaurata</taxon>
    </lineage>
</organism>
<keyword evidence="10 12" id="KW-0739">Sodium transport</keyword>
<name>A0A8X7BY88_9ARAC</name>
<comment type="subcellular location">
    <subcellularLocation>
        <location evidence="1">Membrane</location>
        <topology evidence="1">Multi-pass membrane protein</topology>
    </subcellularLocation>
</comment>
<evidence type="ECO:0000256" key="12">
    <source>
        <dbReference type="RuleBase" id="RU000679"/>
    </source>
</evidence>
<evidence type="ECO:0000256" key="2">
    <source>
        <dbReference type="ARBA" id="ARBA00007193"/>
    </source>
</evidence>
<comment type="similarity">
    <text evidence="2 12">Belongs to the amiloride-sensitive sodium channel (TC 1.A.6) family.</text>
</comment>
<dbReference type="OrthoDB" id="6434276at2759"/>
<accession>A0A8X7BY88</accession>
<keyword evidence="5 12" id="KW-0812">Transmembrane</keyword>
<keyword evidence="7" id="KW-0915">Sodium</keyword>
<keyword evidence="11 12" id="KW-0407">Ion channel</keyword>
<comment type="caution">
    <text evidence="13">The sequence shown here is derived from an EMBL/GenBank/DDBJ whole genome shotgun (WGS) entry which is preliminary data.</text>
</comment>
<evidence type="ECO:0000256" key="5">
    <source>
        <dbReference type="ARBA" id="ARBA00022692"/>
    </source>
</evidence>
<evidence type="ECO:0000313" key="13">
    <source>
        <dbReference type="EMBL" id="GFY47042.1"/>
    </source>
</evidence>
<evidence type="ECO:0000256" key="3">
    <source>
        <dbReference type="ARBA" id="ARBA00022448"/>
    </source>
</evidence>
<dbReference type="Gene3D" id="2.60.470.10">
    <property type="entry name" value="Acid-sensing ion channels like domains"/>
    <property type="match status" value="1"/>
</dbReference>
<dbReference type="GO" id="GO:0005886">
    <property type="term" value="C:plasma membrane"/>
    <property type="evidence" value="ECO:0007669"/>
    <property type="project" value="TreeGrafter"/>
</dbReference>
<sequence>MYWQYPVVVNLIVEEKSSLQFPAVSVCNLNRMINNDTQCEDNRPRINDGVSLVFSELSSLSNCKKTENGTTELNEKNNGALKFLMEYYKLGENERSRLGHDRNRFLDGCLFNGRTCSKVLLENFSNYRYGSCITFNKRIHGVEPLRISETGFSSGLVLKLNIEACYYLPSTHTQGVRVVIHNPEDIPKPEEDGFNVSPGYETTVSLRQKIIRRLPSPYKDRCVDFKAKTNGTVNNKIECIRTCIQEYNFAKCRCTDPTLAVMKHLRPCDFMNATQACCLDDVLIAMARNSTMCKCPLPCESIYYDEKLSTARLPSETLFIDEKTDLSAIFKDMRFRYESVRLNVFYSSLERHVYEQRAKFQPSELFSYLGNELALWLGLSLVAIAELTEKLVISIKYLVI</sequence>
<evidence type="ECO:0000256" key="11">
    <source>
        <dbReference type="ARBA" id="ARBA00023303"/>
    </source>
</evidence>
<dbReference type="GO" id="GO:0015280">
    <property type="term" value="F:ligand-gated sodium channel activity"/>
    <property type="evidence" value="ECO:0007669"/>
    <property type="project" value="TreeGrafter"/>
</dbReference>
<keyword evidence="4 12" id="KW-0894">Sodium channel</keyword>
<protein>
    <submittedName>
        <fullName evidence="13">Acid-sensing ion channel 1C</fullName>
    </submittedName>
</protein>
<evidence type="ECO:0000256" key="8">
    <source>
        <dbReference type="ARBA" id="ARBA00023065"/>
    </source>
</evidence>
<evidence type="ECO:0000256" key="1">
    <source>
        <dbReference type="ARBA" id="ARBA00004141"/>
    </source>
</evidence>
<dbReference type="PANTHER" id="PTHR11690">
    <property type="entry name" value="AMILORIDE-SENSITIVE SODIUM CHANNEL-RELATED"/>
    <property type="match status" value="1"/>
</dbReference>
<keyword evidence="9" id="KW-0472">Membrane</keyword>
<reference evidence="13" key="1">
    <citation type="submission" date="2020-08" db="EMBL/GenBank/DDBJ databases">
        <title>Multicomponent nature underlies the extraordinary mechanical properties of spider dragline silk.</title>
        <authorList>
            <person name="Kono N."/>
            <person name="Nakamura H."/>
            <person name="Mori M."/>
            <person name="Yoshida Y."/>
            <person name="Ohtoshi R."/>
            <person name="Malay A.D."/>
            <person name="Moran D.A.P."/>
            <person name="Tomita M."/>
            <person name="Numata K."/>
            <person name="Arakawa K."/>
        </authorList>
    </citation>
    <scope>NUCLEOTIDE SEQUENCE</scope>
</reference>
<evidence type="ECO:0000256" key="4">
    <source>
        <dbReference type="ARBA" id="ARBA00022461"/>
    </source>
</evidence>
<keyword evidence="6" id="KW-1133">Transmembrane helix</keyword>
<evidence type="ECO:0000256" key="6">
    <source>
        <dbReference type="ARBA" id="ARBA00022989"/>
    </source>
</evidence>
<evidence type="ECO:0000256" key="7">
    <source>
        <dbReference type="ARBA" id="ARBA00023053"/>
    </source>
</evidence>
<keyword evidence="14" id="KW-1185">Reference proteome</keyword>
<dbReference type="PANTHER" id="PTHR11690:SF248">
    <property type="entry name" value="PICKPOCKET 17, ISOFORM A"/>
    <property type="match status" value="1"/>
</dbReference>
<dbReference type="AlphaFoldDB" id="A0A8X7BY88"/>
<dbReference type="InterPro" id="IPR001873">
    <property type="entry name" value="ENaC"/>
</dbReference>
<dbReference type="PRINTS" id="PR01078">
    <property type="entry name" value="AMINACHANNEL"/>
</dbReference>
<keyword evidence="8 12" id="KW-0406">Ion transport</keyword>
<evidence type="ECO:0000256" key="10">
    <source>
        <dbReference type="ARBA" id="ARBA00023201"/>
    </source>
</evidence>